<comment type="caution">
    <text evidence="1">The sequence shown here is derived from an EMBL/GenBank/DDBJ whole genome shotgun (WGS) entry which is preliminary data.</text>
</comment>
<name>A0A484FFW2_COLOR</name>
<evidence type="ECO:0000313" key="1">
    <source>
        <dbReference type="EMBL" id="TDZ17299.1"/>
    </source>
</evidence>
<protein>
    <submittedName>
        <fullName evidence="1">Uncharacterized protein</fullName>
    </submittedName>
</protein>
<accession>A0A484FFW2</accession>
<proteinExistence type="predicted"/>
<gene>
    <name evidence="1" type="ORF">Cob_v009923</name>
</gene>
<sequence length="87" mass="9589">MLKPPAPDMDDMVTLMAVDIATRKARAESPRVQESRAELSLRRLCRTSEVATTLEAIRRDAVEAAKGTGPNNVWMKVAAFGKCPSFR</sequence>
<reference evidence="2" key="2">
    <citation type="journal article" date="2019" name="Mol. Plant Microbe Interact.">
        <title>Genome sequence resources for four phytopathogenic fungi from the Colletotrichum orbiculare species complex.</title>
        <authorList>
            <person name="Gan P."/>
            <person name="Tsushima A."/>
            <person name="Narusaka M."/>
            <person name="Narusaka Y."/>
            <person name="Takano Y."/>
            <person name="Kubo Y."/>
            <person name="Shirasu K."/>
        </authorList>
    </citation>
    <scope>GENOME REANNOTATION</scope>
    <source>
        <strain evidence="2">104-T / ATCC 96160 / CBS 514.97 / LARS 414 / MAFF 240422</strain>
    </source>
</reference>
<dbReference type="EMBL" id="AMCV02000031">
    <property type="protein sequence ID" value="TDZ17299.1"/>
    <property type="molecule type" value="Genomic_DNA"/>
</dbReference>
<organism evidence="1 2">
    <name type="scientific">Colletotrichum orbiculare (strain 104-T / ATCC 96160 / CBS 514.97 / LARS 414 / MAFF 240422)</name>
    <name type="common">Cucumber anthracnose fungus</name>
    <name type="synonym">Colletotrichum lagenarium</name>
    <dbReference type="NCBI Taxonomy" id="1213857"/>
    <lineage>
        <taxon>Eukaryota</taxon>
        <taxon>Fungi</taxon>
        <taxon>Dikarya</taxon>
        <taxon>Ascomycota</taxon>
        <taxon>Pezizomycotina</taxon>
        <taxon>Sordariomycetes</taxon>
        <taxon>Hypocreomycetidae</taxon>
        <taxon>Glomerellales</taxon>
        <taxon>Glomerellaceae</taxon>
        <taxon>Colletotrichum</taxon>
        <taxon>Colletotrichum orbiculare species complex</taxon>
    </lineage>
</organism>
<evidence type="ECO:0000313" key="2">
    <source>
        <dbReference type="Proteomes" id="UP000014480"/>
    </source>
</evidence>
<dbReference type="Proteomes" id="UP000014480">
    <property type="component" value="Unassembled WGS sequence"/>
</dbReference>
<keyword evidence="2" id="KW-1185">Reference proteome</keyword>
<dbReference type="AlphaFoldDB" id="A0A484FFW2"/>
<reference evidence="2" key="1">
    <citation type="journal article" date="2013" name="New Phytol.">
        <title>Comparative genomic and transcriptomic analyses reveal the hemibiotrophic stage shift of Colletotrichum fungi.</title>
        <authorList>
            <person name="Gan P."/>
            <person name="Ikeda K."/>
            <person name="Irieda H."/>
            <person name="Narusaka M."/>
            <person name="O'Connell R.J."/>
            <person name="Narusaka Y."/>
            <person name="Takano Y."/>
            <person name="Kubo Y."/>
            <person name="Shirasu K."/>
        </authorList>
    </citation>
    <scope>NUCLEOTIDE SEQUENCE [LARGE SCALE GENOMIC DNA]</scope>
    <source>
        <strain evidence="2">104-T / ATCC 96160 / CBS 514.97 / LARS 414 / MAFF 240422</strain>
    </source>
</reference>